<feature type="domain" description="3-hydroxyacyl-CoA dehydrogenase C-terminal" evidence="13">
    <location>
        <begin position="467"/>
        <end position="561"/>
    </location>
</feature>
<dbReference type="AlphaFoldDB" id="A1AYH1"/>
<evidence type="ECO:0000256" key="8">
    <source>
        <dbReference type="ARBA" id="ARBA00023140"/>
    </source>
</evidence>
<dbReference type="Gene3D" id="3.90.226.10">
    <property type="entry name" value="2-enoyl-CoA Hydratase, Chain A, domain 1"/>
    <property type="match status" value="1"/>
</dbReference>
<sequence>MPVHYDLAGDSAVLTFDNPPLNVLGQAMRADLARAIAQAAADRPARLILRGAGRNFVAGADAREFDGPPLDPQLNEVLDALAALPFPTIAAIHGAALGGGLEIALACRFRIAHPSATLGLPEVTLGIVPGAGGTQRLPRLVGMAAALDLLGQGRSVTAAEAESLGLIDLIADDPMAAARGVDTQTLLRALCADDRPPPAPDEAAVAAAHARADRRAPGQVAPHRAIELVATSAQEPIKAALTRERATFLDLRGSDQARALRHVFFAERAAMAQGKAWPAPAPEIARAVVVGGGNMGAAIAYALLSAGLVVRVVETDAAALDRARDNIAGLVAQGRKRGALTDAGAAELQARLSLAVGYDDLPAADLAIEAAYEDMAVKQAIFAALQDALPDSTILATNTSYLDIDLLAQGIRQPGRFLGLHFFAPAHVMKLLEIVRGEATSDQTLGAAFRLARKLGKVPVLAGVCDGFIGNRILARYRHAADILLLEGALPAQVDAAMRGFGMAMGPYEAQDMSGLDIAYANRRRQNLRDRADHRYVPIADHLVERCRRLGRKSGAGWYDYDAEGRAQPSDEVTQAILSASRDAGITRVALPAEGIAERLVLAMIAEATRILAEGIAAAPRDIDLVLVHGYGFPRWRGGLMHHADRLTPARILSRIEALAKDDPLSWSVPPLLRQLADEGRDFTSLNPSA</sequence>
<dbReference type="PANTHER" id="PTHR23309:SF51">
    <property type="entry name" value="3-HYDROXYACYL-COA DEHYDROGENASE-RELATED"/>
    <property type="match status" value="1"/>
</dbReference>
<evidence type="ECO:0000256" key="10">
    <source>
        <dbReference type="ARBA" id="ARBA00023239"/>
    </source>
</evidence>
<dbReference type="Pfam" id="PF00378">
    <property type="entry name" value="ECH_1"/>
    <property type="match status" value="1"/>
</dbReference>
<dbReference type="KEGG" id="pde:Pden_0201"/>
<comment type="subcellular location">
    <subcellularLocation>
        <location evidence="1">Peroxisome</location>
    </subcellularLocation>
</comment>
<dbReference type="STRING" id="318586.Pden_0201"/>
<proteinExistence type="predicted"/>
<keyword evidence="7" id="KW-0443">Lipid metabolism</keyword>
<evidence type="ECO:0000313" key="15">
    <source>
        <dbReference type="EMBL" id="ABL68315.1"/>
    </source>
</evidence>
<dbReference type="PANTHER" id="PTHR23309">
    <property type="entry name" value="3-HYDROXYACYL-COA DEHYROGENASE"/>
    <property type="match status" value="1"/>
</dbReference>
<evidence type="ECO:0000313" key="16">
    <source>
        <dbReference type="Proteomes" id="UP000000361"/>
    </source>
</evidence>
<dbReference type="UniPathway" id="UPA00659"/>
<keyword evidence="3" id="KW-0276">Fatty acid metabolism</keyword>
<keyword evidence="10" id="KW-0456">Lyase</keyword>
<keyword evidence="11" id="KW-0511">Multifunctional enzyme</keyword>
<dbReference type="EMBL" id="CP000489">
    <property type="protein sequence ID" value="ABL68315.1"/>
    <property type="molecule type" value="Genomic_DNA"/>
</dbReference>
<dbReference type="eggNOG" id="COG1250">
    <property type="taxonomic scope" value="Bacteria"/>
</dbReference>
<dbReference type="Gene3D" id="3.40.50.720">
    <property type="entry name" value="NAD(P)-binding Rossmann-like Domain"/>
    <property type="match status" value="1"/>
</dbReference>
<dbReference type="InterPro" id="IPR006176">
    <property type="entry name" value="3-OHacyl-CoA_DH_NAD-bd"/>
</dbReference>
<accession>A1AYH1</accession>
<dbReference type="Gene3D" id="1.10.1040.50">
    <property type="match status" value="1"/>
</dbReference>
<evidence type="ECO:0000256" key="9">
    <source>
        <dbReference type="ARBA" id="ARBA00023235"/>
    </source>
</evidence>
<dbReference type="Proteomes" id="UP000000361">
    <property type="component" value="Chromosome 1"/>
</dbReference>
<name>A1AYH1_PARDP</name>
<feature type="domain" description="3-hydroxyacyl-CoA dehydrogenase C-terminal" evidence="13">
    <location>
        <begin position="596"/>
        <end position="681"/>
    </location>
</feature>
<dbReference type="SUPFAM" id="SSF48179">
    <property type="entry name" value="6-phosphogluconate dehydrogenase C-terminal domain-like"/>
    <property type="match status" value="2"/>
</dbReference>
<dbReference type="GO" id="GO:0006635">
    <property type="term" value="P:fatty acid beta-oxidation"/>
    <property type="evidence" value="ECO:0007669"/>
    <property type="project" value="UniProtKB-UniPathway"/>
</dbReference>
<evidence type="ECO:0000256" key="7">
    <source>
        <dbReference type="ARBA" id="ARBA00023098"/>
    </source>
</evidence>
<dbReference type="InterPro" id="IPR006108">
    <property type="entry name" value="3HC_DH_C"/>
</dbReference>
<keyword evidence="9" id="KW-0413">Isomerase</keyword>
<dbReference type="Pfam" id="PF02737">
    <property type="entry name" value="3HCDH_N"/>
    <property type="match status" value="1"/>
</dbReference>
<dbReference type="InterPro" id="IPR036291">
    <property type="entry name" value="NAD(P)-bd_dom_sf"/>
</dbReference>
<dbReference type="SUPFAM" id="SSF51735">
    <property type="entry name" value="NAD(P)-binding Rossmann-fold domains"/>
    <property type="match status" value="1"/>
</dbReference>
<dbReference type="FunFam" id="1.10.1040.50:FF:000006">
    <property type="entry name" value="Peroxisomal bifunctional enzyme"/>
    <property type="match status" value="1"/>
</dbReference>
<keyword evidence="4" id="KW-0442">Lipid degradation</keyword>
<keyword evidence="8" id="KW-0576">Peroxisome</keyword>
<dbReference type="GO" id="GO:0016853">
    <property type="term" value="F:isomerase activity"/>
    <property type="evidence" value="ECO:0007669"/>
    <property type="project" value="UniProtKB-KW"/>
</dbReference>
<organism evidence="15 16">
    <name type="scientific">Paracoccus denitrificans (strain Pd 1222)</name>
    <dbReference type="NCBI Taxonomy" id="318586"/>
    <lineage>
        <taxon>Bacteria</taxon>
        <taxon>Pseudomonadati</taxon>
        <taxon>Pseudomonadota</taxon>
        <taxon>Alphaproteobacteria</taxon>
        <taxon>Rhodobacterales</taxon>
        <taxon>Paracoccaceae</taxon>
        <taxon>Paracoccus</taxon>
    </lineage>
</organism>
<evidence type="ECO:0000256" key="4">
    <source>
        <dbReference type="ARBA" id="ARBA00022963"/>
    </source>
</evidence>
<feature type="domain" description="3-hydroxyacyl-CoA dehydrogenase NAD binding" evidence="14">
    <location>
        <begin position="288"/>
        <end position="462"/>
    </location>
</feature>
<dbReference type="GeneID" id="93451430"/>
<keyword evidence="16" id="KW-1185">Reference proteome</keyword>
<evidence type="ECO:0000259" key="13">
    <source>
        <dbReference type="Pfam" id="PF00725"/>
    </source>
</evidence>
<dbReference type="EnsemblBacteria" id="ABL68315">
    <property type="protein sequence ID" value="ABL68315"/>
    <property type="gene ID" value="Pden_0201"/>
</dbReference>
<dbReference type="eggNOG" id="COG1024">
    <property type="taxonomic scope" value="Bacteria"/>
</dbReference>
<dbReference type="InterPro" id="IPR001753">
    <property type="entry name" value="Enoyl-CoA_hydra/iso"/>
</dbReference>
<comment type="catalytic activity">
    <reaction evidence="12">
        <text>a (3S)-3-hydroxyacyl-CoA + NAD(+) = a 3-oxoacyl-CoA + NADH + H(+)</text>
        <dbReference type="Rhea" id="RHEA:22432"/>
        <dbReference type="ChEBI" id="CHEBI:15378"/>
        <dbReference type="ChEBI" id="CHEBI:57318"/>
        <dbReference type="ChEBI" id="CHEBI:57540"/>
        <dbReference type="ChEBI" id="CHEBI:57945"/>
        <dbReference type="ChEBI" id="CHEBI:90726"/>
        <dbReference type="EC" id="1.1.1.35"/>
    </reaction>
</comment>
<dbReference type="GO" id="GO:0070403">
    <property type="term" value="F:NAD+ binding"/>
    <property type="evidence" value="ECO:0007669"/>
    <property type="project" value="InterPro"/>
</dbReference>
<reference evidence="16" key="1">
    <citation type="submission" date="2006-12" db="EMBL/GenBank/DDBJ databases">
        <title>Complete sequence of chromosome 1 of Paracoccus denitrificans PD1222.</title>
        <authorList>
            <person name="Copeland A."/>
            <person name="Lucas S."/>
            <person name="Lapidus A."/>
            <person name="Barry K."/>
            <person name="Detter J.C."/>
            <person name="Glavina del Rio T."/>
            <person name="Hammon N."/>
            <person name="Israni S."/>
            <person name="Dalin E."/>
            <person name="Tice H."/>
            <person name="Pitluck S."/>
            <person name="Munk A.C."/>
            <person name="Brettin T."/>
            <person name="Bruce D."/>
            <person name="Han C."/>
            <person name="Tapia R."/>
            <person name="Gilna P."/>
            <person name="Schmutz J."/>
            <person name="Larimer F."/>
            <person name="Land M."/>
            <person name="Hauser L."/>
            <person name="Kyrpides N."/>
            <person name="Lykidis A."/>
            <person name="Spiro S."/>
            <person name="Richardson D.J."/>
            <person name="Moir J.W.B."/>
            <person name="Ferguson S.J."/>
            <person name="van Spanning R.J.M."/>
            <person name="Richardson P."/>
        </authorList>
    </citation>
    <scope>NUCLEOTIDE SEQUENCE [LARGE SCALE GENOMIC DNA]</scope>
    <source>
        <strain evidence="16">Pd 1222</strain>
    </source>
</reference>
<gene>
    <name evidence="15" type="ordered locus">Pden_0201</name>
</gene>
<dbReference type="EC" id="1.1.1.35" evidence="15"/>
<dbReference type="OrthoDB" id="9771883at2"/>
<evidence type="ECO:0000256" key="12">
    <source>
        <dbReference type="ARBA" id="ARBA00049556"/>
    </source>
</evidence>
<dbReference type="CDD" id="cd06558">
    <property type="entry name" value="crotonase-like"/>
    <property type="match status" value="1"/>
</dbReference>
<evidence type="ECO:0000256" key="11">
    <source>
        <dbReference type="ARBA" id="ARBA00023268"/>
    </source>
</evidence>
<comment type="pathway">
    <text evidence="2">Lipid metabolism; fatty acid beta-oxidation.</text>
</comment>
<evidence type="ECO:0000259" key="14">
    <source>
        <dbReference type="Pfam" id="PF02737"/>
    </source>
</evidence>
<dbReference type="FunFam" id="3.40.50.720:FF:000009">
    <property type="entry name" value="Fatty oxidation complex, alpha subunit"/>
    <property type="match status" value="1"/>
</dbReference>
<dbReference type="HOGENOM" id="CLU_009834_16_3_5"/>
<dbReference type="GO" id="GO:0004300">
    <property type="term" value="F:enoyl-CoA hydratase activity"/>
    <property type="evidence" value="ECO:0007669"/>
    <property type="project" value="UniProtKB-ARBA"/>
</dbReference>
<dbReference type="SUPFAM" id="SSF52096">
    <property type="entry name" value="ClpP/crotonase"/>
    <property type="match status" value="1"/>
</dbReference>
<dbReference type="Pfam" id="PF00725">
    <property type="entry name" value="3HCDH"/>
    <property type="match status" value="2"/>
</dbReference>
<evidence type="ECO:0000256" key="3">
    <source>
        <dbReference type="ARBA" id="ARBA00022832"/>
    </source>
</evidence>
<evidence type="ECO:0000256" key="2">
    <source>
        <dbReference type="ARBA" id="ARBA00005005"/>
    </source>
</evidence>
<dbReference type="GO" id="GO:0003857">
    <property type="term" value="F:(3S)-3-hydroxyacyl-CoA dehydrogenase (NAD+) activity"/>
    <property type="evidence" value="ECO:0007669"/>
    <property type="project" value="UniProtKB-EC"/>
</dbReference>
<keyword evidence="6" id="KW-0520">NAD</keyword>
<dbReference type="InterPro" id="IPR029045">
    <property type="entry name" value="ClpP/crotonase-like_dom_sf"/>
</dbReference>
<evidence type="ECO:0000256" key="1">
    <source>
        <dbReference type="ARBA" id="ARBA00004275"/>
    </source>
</evidence>
<keyword evidence="5 15" id="KW-0560">Oxidoreductase</keyword>
<protein>
    <submittedName>
        <fullName evidence="15">3-hydroxyacyl-CoA dehydrogenase</fullName>
        <ecNumber evidence="15">1.1.1.35</ecNumber>
    </submittedName>
</protein>
<evidence type="ECO:0000256" key="5">
    <source>
        <dbReference type="ARBA" id="ARBA00023002"/>
    </source>
</evidence>
<dbReference type="InterPro" id="IPR008927">
    <property type="entry name" value="6-PGluconate_DH-like_C_sf"/>
</dbReference>
<dbReference type="RefSeq" id="WP_011746548.1">
    <property type="nucleotide sequence ID" value="NC_008686.1"/>
</dbReference>
<evidence type="ECO:0000256" key="6">
    <source>
        <dbReference type="ARBA" id="ARBA00023027"/>
    </source>
</evidence>